<evidence type="ECO:0000313" key="3">
    <source>
        <dbReference type="EMBL" id="MDQ0567731.1"/>
    </source>
</evidence>
<proteinExistence type="predicted"/>
<comment type="caution">
    <text evidence="3">The sequence shown here is derived from an EMBL/GenBank/DDBJ whole genome shotgun (WGS) entry which is preliminary data.</text>
</comment>
<gene>
    <name evidence="3" type="ORF">J2Z63_000374</name>
</gene>
<evidence type="ECO:0000256" key="2">
    <source>
        <dbReference type="SAM" id="SignalP"/>
    </source>
</evidence>
<keyword evidence="2" id="KW-0732">Signal</keyword>
<protein>
    <submittedName>
        <fullName evidence="3">Gas vesicle protein</fullName>
    </submittedName>
</protein>
<evidence type="ECO:0000313" key="4">
    <source>
        <dbReference type="Proteomes" id="UP001236620"/>
    </source>
</evidence>
<feature type="signal peptide" evidence="2">
    <location>
        <begin position="1"/>
        <end position="23"/>
    </location>
</feature>
<evidence type="ECO:0000256" key="1">
    <source>
        <dbReference type="SAM" id="Coils"/>
    </source>
</evidence>
<name>A0ABU0NE57_9MOLU</name>
<keyword evidence="1" id="KW-0175">Coiled coil</keyword>
<keyword evidence="4" id="KW-1185">Reference proteome</keyword>
<accession>A0ABU0NE57</accession>
<feature type="chain" id="PRO_5046314008" evidence="2">
    <location>
        <begin position="24"/>
        <end position="282"/>
    </location>
</feature>
<feature type="coiled-coil region" evidence="1">
    <location>
        <begin position="179"/>
        <end position="209"/>
    </location>
</feature>
<reference evidence="3" key="1">
    <citation type="submission" date="2023-07" db="EMBL/GenBank/DDBJ databases">
        <title>Genomic Encyclopedia of Type Strains, Phase IV (KMG-IV): sequencing the most valuable type-strain genomes for metagenomic binning, comparative biology and taxonomic classification.</title>
        <authorList>
            <person name="Goeker M."/>
        </authorList>
    </citation>
    <scope>NUCLEOTIDE SEQUENCE [LARGE SCALE GENOMIC DNA]</scope>
    <source>
        <strain evidence="3">DSM 22019</strain>
    </source>
</reference>
<dbReference type="RefSeq" id="WP_307444651.1">
    <property type="nucleotide sequence ID" value="NZ_JAUSWP010000002.1"/>
</dbReference>
<dbReference type="EMBL" id="JAUSWP010000002">
    <property type="protein sequence ID" value="MDQ0567731.1"/>
    <property type="molecule type" value="Genomic_DNA"/>
</dbReference>
<organism evidence="3 4">
    <name type="scientific">Mycoplasma yeatsii</name>
    <dbReference type="NCBI Taxonomy" id="51365"/>
    <lineage>
        <taxon>Bacteria</taxon>
        <taxon>Bacillati</taxon>
        <taxon>Mycoplasmatota</taxon>
        <taxon>Mollicutes</taxon>
        <taxon>Mycoplasmataceae</taxon>
        <taxon>Mycoplasma</taxon>
    </lineage>
</organism>
<sequence length="282" mass="32208">MKIKKSYLALGLGFVAVSSSAITAIALTSNKDGQELRTLRNQIRTFKDEIERSTSQLTRLTGDLTTKINSLNDKVNSLAEDTEKNIDDLKIIFNTNLKNLNEFKLKNYQGVESTYYFVVYDSNEFKVNENRTSGSQIPNVELTQKYITEMAKKEDNKNIYQKEKEIIIAIINEVSSKIRESMQKTFNEAVEQVKKLEELIARLQNLNSQDLVNLLKDNDQDLTNWDKKDLSDKITIIKNVLTSKDEIIQGLIRKINDVNSSLESIIGTIDNIDNMLDGKTNR</sequence>
<dbReference type="Proteomes" id="UP001236620">
    <property type="component" value="Unassembled WGS sequence"/>
</dbReference>